<reference evidence="5 6" key="1">
    <citation type="journal article" date="2020" name="Nat. Food">
        <title>A phased Vanilla planifolia genome enables genetic improvement of flavour and production.</title>
        <authorList>
            <person name="Hasing T."/>
            <person name="Tang H."/>
            <person name="Brym M."/>
            <person name="Khazi F."/>
            <person name="Huang T."/>
            <person name="Chambers A.H."/>
        </authorList>
    </citation>
    <scope>NUCLEOTIDE SEQUENCE [LARGE SCALE GENOMIC DNA]</scope>
    <source>
        <tissue evidence="5">Leaf</tissue>
    </source>
</reference>
<proteinExistence type="predicted"/>
<dbReference type="Pfam" id="PF00023">
    <property type="entry name" value="Ank"/>
    <property type="match status" value="1"/>
</dbReference>
<dbReference type="Proteomes" id="UP000636800">
    <property type="component" value="Chromosome 13"/>
</dbReference>
<evidence type="ECO:0000256" key="4">
    <source>
        <dbReference type="SAM" id="MobiDB-lite"/>
    </source>
</evidence>
<dbReference type="PANTHER" id="PTHR24126">
    <property type="entry name" value="ANKYRIN REPEAT, PH AND SEC7 DOMAIN CONTAINING PROTEIN SECG-RELATED"/>
    <property type="match status" value="1"/>
</dbReference>
<feature type="region of interest" description="Disordered" evidence="4">
    <location>
        <begin position="530"/>
        <end position="566"/>
    </location>
</feature>
<dbReference type="PROSITE" id="PS50297">
    <property type="entry name" value="ANK_REP_REGION"/>
    <property type="match status" value="1"/>
</dbReference>
<dbReference type="SMART" id="SM00248">
    <property type="entry name" value="ANK"/>
    <property type="match status" value="7"/>
</dbReference>
<dbReference type="EMBL" id="JADCNL010000013">
    <property type="protein sequence ID" value="KAG0455396.1"/>
    <property type="molecule type" value="Genomic_DNA"/>
</dbReference>
<dbReference type="Gene3D" id="1.25.40.20">
    <property type="entry name" value="Ankyrin repeat-containing domain"/>
    <property type="match status" value="1"/>
</dbReference>
<evidence type="ECO:0000256" key="3">
    <source>
        <dbReference type="PROSITE-ProRule" id="PRU00023"/>
    </source>
</evidence>
<accession>A0A835UDH8</accession>
<evidence type="ECO:0000256" key="2">
    <source>
        <dbReference type="ARBA" id="ARBA00023043"/>
    </source>
</evidence>
<evidence type="ECO:0000313" key="5">
    <source>
        <dbReference type="EMBL" id="KAG0455396.1"/>
    </source>
</evidence>
<organism evidence="5 6">
    <name type="scientific">Vanilla planifolia</name>
    <name type="common">Vanilla</name>
    <dbReference type="NCBI Taxonomy" id="51239"/>
    <lineage>
        <taxon>Eukaryota</taxon>
        <taxon>Viridiplantae</taxon>
        <taxon>Streptophyta</taxon>
        <taxon>Embryophyta</taxon>
        <taxon>Tracheophyta</taxon>
        <taxon>Spermatophyta</taxon>
        <taxon>Magnoliopsida</taxon>
        <taxon>Liliopsida</taxon>
        <taxon>Asparagales</taxon>
        <taxon>Orchidaceae</taxon>
        <taxon>Vanilloideae</taxon>
        <taxon>Vanilleae</taxon>
        <taxon>Vanilla</taxon>
    </lineage>
</organism>
<keyword evidence="1" id="KW-0677">Repeat</keyword>
<sequence>MPHPYFPLHWESTGNKWWYASPIDFAAANGQYEVVRELLHIDINLLIKLTSLRRIRQLETLWDDDCQFTEAAKCRSFVARKLLLECETKNKNSLIRAGYGGWLLYTAASAGDMEFINELLERDPLLVFGEGEYGVTDILYAAARSKSSQVFEAIFEALTSPKGLVGPVGAHEGLGSGNDDLSLFKSEMVNRALFAAARGGNLEMLKELLGQSSDVLAYRDNEGATILHGASGRGQVEVVNCLITSHNIIFSRDNRGNTALHVAAFWGHLAVFEALILASLPLSSVKNNDGDTFLHKAVAGFQARGFRTLGCQMELIRRLISGDLFNVQEIVNLQNNIGRTALHLAVIDIENANLIELLLTIPSININIQDNDGLTPLFLLSGYLRSPSSDMISNPIHSRSRSAILQSEMQYGTGNAPGTSFRIPDSEIFLYAGIEAFQSSCKTSSSELPCFEPFEENKHHSNKKEPSNSVVSASKRLRVLLTLPHRREKNTCIDSKQTFSKGASSLLNNKRVTALRTWTPNPVLSKKFGASLGASSHPQTPASPFSCSQFSSPRSERHKGDRITGSSFLRSGLKSAKSLNKYFCFRAEGMAKESSSSNQFDSRCVPPLPRGMNGLTC</sequence>
<evidence type="ECO:0000313" key="6">
    <source>
        <dbReference type="Proteomes" id="UP000636800"/>
    </source>
</evidence>
<dbReference type="SUPFAM" id="SSF48403">
    <property type="entry name" value="Ankyrin repeat"/>
    <property type="match status" value="1"/>
</dbReference>
<comment type="caution">
    <text evidence="5">The sequence shown here is derived from an EMBL/GenBank/DDBJ whole genome shotgun (WGS) entry which is preliminary data.</text>
</comment>
<dbReference type="PROSITE" id="PS50088">
    <property type="entry name" value="ANK_REPEAT"/>
    <property type="match status" value="1"/>
</dbReference>
<dbReference type="PANTHER" id="PTHR24126:SF40">
    <property type="entry name" value="ANKYRIN REPEAT FAMILY PROTEIN"/>
    <property type="match status" value="1"/>
</dbReference>
<gene>
    <name evidence="5" type="ORF">HPP92_024688</name>
</gene>
<dbReference type="InterPro" id="IPR002110">
    <property type="entry name" value="Ankyrin_rpt"/>
</dbReference>
<feature type="compositionally biased region" description="Polar residues" evidence="4">
    <location>
        <begin position="533"/>
        <end position="553"/>
    </location>
</feature>
<keyword evidence="2 3" id="KW-0040">ANK repeat</keyword>
<name>A0A835UDH8_VANPL</name>
<keyword evidence="6" id="KW-1185">Reference proteome</keyword>
<dbReference type="AlphaFoldDB" id="A0A835UDH8"/>
<dbReference type="Pfam" id="PF12796">
    <property type="entry name" value="Ank_2"/>
    <property type="match status" value="1"/>
</dbReference>
<evidence type="ECO:0000256" key="1">
    <source>
        <dbReference type="ARBA" id="ARBA00022737"/>
    </source>
</evidence>
<dbReference type="InterPro" id="IPR036770">
    <property type="entry name" value="Ankyrin_rpt-contain_sf"/>
</dbReference>
<feature type="repeat" description="ANK" evidence="3">
    <location>
        <begin position="255"/>
        <end position="287"/>
    </location>
</feature>
<protein>
    <submittedName>
        <fullName evidence="5">Uncharacterized protein</fullName>
    </submittedName>
</protein>